<gene>
    <name evidence="3" type="ORF">GRF63_04605</name>
</gene>
<dbReference type="RefSeq" id="WP_160484776.1">
    <property type="nucleotide sequence ID" value="NZ_WUBR01000001.1"/>
</dbReference>
<keyword evidence="2" id="KW-0732">Signal</keyword>
<reference evidence="3 4" key="1">
    <citation type="submission" date="2019-12" db="EMBL/GenBank/DDBJ databases">
        <authorList>
            <person name="Lee S.D."/>
        </authorList>
    </citation>
    <scope>NUCLEOTIDE SEQUENCE [LARGE SCALE GENOMIC DNA]</scope>
    <source>
        <strain evidence="3 4">GH3-10</strain>
    </source>
</reference>
<organism evidence="3 4">
    <name type="scientific">Aurantiacibacter rhizosphaerae</name>
    <dbReference type="NCBI Taxonomy" id="2691582"/>
    <lineage>
        <taxon>Bacteria</taxon>
        <taxon>Pseudomonadati</taxon>
        <taxon>Pseudomonadota</taxon>
        <taxon>Alphaproteobacteria</taxon>
        <taxon>Sphingomonadales</taxon>
        <taxon>Erythrobacteraceae</taxon>
        <taxon>Aurantiacibacter</taxon>
    </lineage>
</organism>
<evidence type="ECO:0008006" key="5">
    <source>
        <dbReference type="Google" id="ProtNLM"/>
    </source>
</evidence>
<comment type="caution">
    <text evidence="3">The sequence shown here is derived from an EMBL/GenBank/DDBJ whole genome shotgun (WGS) entry which is preliminary data.</text>
</comment>
<feature type="signal peptide" evidence="2">
    <location>
        <begin position="1"/>
        <end position="22"/>
    </location>
</feature>
<dbReference type="PROSITE" id="PS51257">
    <property type="entry name" value="PROKAR_LIPOPROTEIN"/>
    <property type="match status" value="1"/>
</dbReference>
<keyword evidence="4" id="KW-1185">Reference proteome</keyword>
<dbReference type="EMBL" id="WUBR01000001">
    <property type="protein sequence ID" value="MWV27180.1"/>
    <property type="molecule type" value="Genomic_DNA"/>
</dbReference>
<dbReference type="Proteomes" id="UP000461409">
    <property type="component" value="Unassembled WGS sequence"/>
</dbReference>
<dbReference type="AlphaFoldDB" id="A0A844XBG3"/>
<evidence type="ECO:0000313" key="3">
    <source>
        <dbReference type="EMBL" id="MWV27180.1"/>
    </source>
</evidence>
<evidence type="ECO:0000256" key="1">
    <source>
        <dbReference type="SAM" id="MobiDB-lite"/>
    </source>
</evidence>
<proteinExistence type="predicted"/>
<feature type="region of interest" description="Disordered" evidence="1">
    <location>
        <begin position="20"/>
        <end position="64"/>
    </location>
</feature>
<evidence type="ECO:0000256" key="2">
    <source>
        <dbReference type="SAM" id="SignalP"/>
    </source>
</evidence>
<protein>
    <recommendedName>
        <fullName evidence="5">Lipoprotein</fullName>
    </recommendedName>
</protein>
<name>A0A844XBG3_9SPHN</name>
<sequence length="164" mass="17648">MKYSFCALAALAIAGCSQGENGADPAVPATQTTPSASASSEGQSASTSAAPTANADDKRADRAPLVDEIPARFHGTYAQGAEYCDDRSHGLFTIAAREIDFFESTGEVRNVRADGDYAAVTVFEQYGDGPGNTYAFYMRIMPDGSLRYRYDDNERLTWGRCSQN</sequence>
<accession>A0A844XBG3</accession>
<reference evidence="3 4" key="2">
    <citation type="submission" date="2020-02" db="EMBL/GenBank/DDBJ databases">
        <title>Erythrobacter dongmakensis sp. nov., isolated from a tidal mudflat.</title>
        <authorList>
            <person name="Kim I.S."/>
        </authorList>
    </citation>
    <scope>NUCLEOTIDE SEQUENCE [LARGE SCALE GENOMIC DNA]</scope>
    <source>
        <strain evidence="3 4">GH3-10</strain>
    </source>
</reference>
<feature type="compositionally biased region" description="Basic and acidic residues" evidence="1">
    <location>
        <begin position="55"/>
        <end position="64"/>
    </location>
</feature>
<feature type="chain" id="PRO_5032734145" description="Lipoprotein" evidence="2">
    <location>
        <begin position="23"/>
        <end position="164"/>
    </location>
</feature>
<feature type="compositionally biased region" description="Low complexity" evidence="1">
    <location>
        <begin position="25"/>
        <end position="54"/>
    </location>
</feature>
<evidence type="ECO:0000313" key="4">
    <source>
        <dbReference type="Proteomes" id="UP000461409"/>
    </source>
</evidence>